<evidence type="ECO:0000256" key="1">
    <source>
        <dbReference type="ARBA" id="ARBA00022801"/>
    </source>
</evidence>
<accession>W3X024</accession>
<dbReference type="Proteomes" id="UP000030651">
    <property type="component" value="Unassembled WGS sequence"/>
</dbReference>
<dbReference type="EMBL" id="KI912115">
    <property type="protein sequence ID" value="ETS78491.1"/>
    <property type="molecule type" value="Genomic_DNA"/>
</dbReference>
<protein>
    <recommendedName>
        <fullName evidence="2">Alpha/beta hydrolase fold-3 domain-containing protein</fullName>
    </recommendedName>
</protein>
<dbReference type="OrthoDB" id="408631at2759"/>
<dbReference type="SUPFAM" id="SSF53474">
    <property type="entry name" value="alpha/beta-Hydrolases"/>
    <property type="match status" value="1"/>
</dbReference>
<keyword evidence="4" id="KW-1185">Reference proteome</keyword>
<dbReference type="GO" id="GO:0016787">
    <property type="term" value="F:hydrolase activity"/>
    <property type="evidence" value="ECO:0007669"/>
    <property type="project" value="UniProtKB-KW"/>
</dbReference>
<dbReference type="eggNOG" id="KOG1515">
    <property type="taxonomic scope" value="Eukaryota"/>
</dbReference>
<gene>
    <name evidence="3" type="ORF">PFICI_10553</name>
</gene>
<dbReference type="STRING" id="1229662.W3X024"/>
<evidence type="ECO:0000313" key="3">
    <source>
        <dbReference type="EMBL" id="ETS78491.1"/>
    </source>
</evidence>
<dbReference type="InterPro" id="IPR013094">
    <property type="entry name" value="AB_hydrolase_3"/>
</dbReference>
<dbReference type="GeneID" id="19275566"/>
<evidence type="ECO:0000259" key="2">
    <source>
        <dbReference type="Pfam" id="PF07859"/>
    </source>
</evidence>
<name>W3X024_PESFW</name>
<organism evidence="3 4">
    <name type="scientific">Pestalotiopsis fici (strain W106-1 / CGMCC3.15140)</name>
    <dbReference type="NCBI Taxonomy" id="1229662"/>
    <lineage>
        <taxon>Eukaryota</taxon>
        <taxon>Fungi</taxon>
        <taxon>Dikarya</taxon>
        <taxon>Ascomycota</taxon>
        <taxon>Pezizomycotina</taxon>
        <taxon>Sordariomycetes</taxon>
        <taxon>Xylariomycetidae</taxon>
        <taxon>Amphisphaeriales</taxon>
        <taxon>Sporocadaceae</taxon>
        <taxon>Pestalotiopsis</taxon>
    </lineage>
</organism>
<dbReference type="InterPro" id="IPR050300">
    <property type="entry name" value="GDXG_lipolytic_enzyme"/>
</dbReference>
<evidence type="ECO:0000313" key="4">
    <source>
        <dbReference type="Proteomes" id="UP000030651"/>
    </source>
</evidence>
<feature type="domain" description="Alpha/beta hydrolase fold-3" evidence="2">
    <location>
        <begin position="100"/>
        <end position="316"/>
    </location>
</feature>
<dbReference type="HOGENOM" id="CLU_012494_6_3_1"/>
<dbReference type="AlphaFoldDB" id="W3X024"/>
<proteinExistence type="predicted"/>
<dbReference type="InParanoid" id="W3X024"/>
<reference evidence="4" key="1">
    <citation type="journal article" date="2015" name="BMC Genomics">
        <title>Genomic and transcriptomic analysis of the endophytic fungus Pestalotiopsis fici reveals its lifestyle and high potential for synthesis of natural products.</title>
        <authorList>
            <person name="Wang X."/>
            <person name="Zhang X."/>
            <person name="Liu L."/>
            <person name="Xiang M."/>
            <person name="Wang W."/>
            <person name="Sun X."/>
            <person name="Che Y."/>
            <person name="Guo L."/>
            <person name="Liu G."/>
            <person name="Guo L."/>
            <person name="Wang C."/>
            <person name="Yin W.B."/>
            <person name="Stadler M."/>
            <person name="Zhang X."/>
            <person name="Liu X."/>
        </authorList>
    </citation>
    <scope>NUCLEOTIDE SEQUENCE [LARGE SCALE GENOMIC DNA]</scope>
    <source>
        <strain evidence="4">W106-1 / CGMCC3.15140</strain>
    </source>
</reference>
<dbReference type="RefSeq" id="XP_007837325.1">
    <property type="nucleotide sequence ID" value="XM_007839134.1"/>
</dbReference>
<dbReference type="InterPro" id="IPR029058">
    <property type="entry name" value="AB_hydrolase_fold"/>
</dbReference>
<keyword evidence="1" id="KW-0378">Hydrolase</keyword>
<dbReference type="PANTHER" id="PTHR48081:SF8">
    <property type="entry name" value="ALPHA_BETA HYDROLASE FOLD-3 DOMAIN-CONTAINING PROTEIN-RELATED"/>
    <property type="match status" value="1"/>
</dbReference>
<dbReference type="Gene3D" id="3.40.50.1820">
    <property type="entry name" value="alpha/beta hydrolase"/>
    <property type="match status" value="1"/>
</dbReference>
<dbReference type="PANTHER" id="PTHR48081">
    <property type="entry name" value="AB HYDROLASE SUPERFAMILY PROTEIN C4A8.06C"/>
    <property type="match status" value="1"/>
</dbReference>
<dbReference type="Pfam" id="PF07859">
    <property type="entry name" value="Abhydrolase_3"/>
    <property type="match status" value="1"/>
</dbReference>
<sequence length="366" mass="40047">MASMSHNQRLAAWQDLTQSPRDPELVKLLASSGPWPDPPFTDIPQCRGISDYADGLLTKALGSPPTGLQEEVRSISTSDGYTSTALLTRPVPGSEPGPLIVLFHPGGFFLGSPTKLTMYARPLAKLFDASVLCPAYRFGPEHAFPTGIEDAWQTLQWAAAHASELGADPARGFLVGGISSGANFAVVLTRRAVEVELQPPVTGTWAPIFMGLKEEDAVPSDYKKFWKSHEQHRDALVIDENKEATMWDYYKPQATSPLFNPLASPFEKINTMPKIFLQVAGHDIFRDDGLILAYALQDHGVEVKLEVYPGVCHSFWVFAPGLTLSKKFVKDIVEGFAWLLGASTESLGQGWETAMAMPTIQLEDTT</sequence>
<dbReference type="KEGG" id="pfy:PFICI_10553"/>
<dbReference type="OMA" id="FPEAIHT"/>